<evidence type="ECO:0000313" key="3">
    <source>
        <dbReference type="WBParaSite" id="HPBE_0000875601-mRNA-1"/>
    </source>
</evidence>
<dbReference type="Proteomes" id="UP000050761">
    <property type="component" value="Unassembled WGS sequence"/>
</dbReference>
<dbReference type="WBParaSite" id="HPBE_0000875601-mRNA-1">
    <property type="protein sequence ID" value="HPBE_0000875601-mRNA-1"/>
    <property type="gene ID" value="HPBE_0000875601"/>
</dbReference>
<reference evidence="3" key="2">
    <citation type="submission" date="2019-09" db="UniProtKB">
        <authorList>
            <consortium name="WormBaseParasite"/>
        </authorList>
    </citation>
    <scope>IDENTIFICATION</scope>
</reference>
<keyword evidence="2" id="KW-1185">Reference proteome</keyword>
<evidence type="ECO:0000313" key="1">
    <source>
        <dbReference type="EMBL" id="VDO77673.1"/>
    </source>
</evidence>
<sequence>MLLFNPGGLRSQAQELRSKLGNLLFGVRHLRPFEACLSSLECSAFSLIVGLHAAVLFPGTVGWMCSCPILTALLVVPPVFKERVFGTPPLKEFNRMEFARCSNLSDSLIDDIFGDYEPNVTLH</sequence>
<dbReference type="OrthoDB" id="5873354at2759"/>
<reference evidence="1 2" key="1">
    <citation type="submission" date="2018-11" db="EMBL/GenBank/DDBJ databases">
        <authorList>
            <consortium name="Pathogen Informatics"/>
        </authorList>
    </citation>
    <scope>NUCLEOTIDE SEQUENCE [LARGE SCALE GENOMIC DNA]</scope>
</reference>
<proteinExistence type="predicted"/>
<protein>
    <submittedName>
        <fullName evidence="3">ABC transmembrane type-1 domain-containing protein</fullName>
    </submittedName>
</protein>
<accession>A0A3P7ZI68</accession>
<name>A0A3P7ZI68_HELPZ</name>
<dbReference type="AlphaFoldDB" id="A0A3P7ZI68"/>
<organism evidence="1">
    <name type="scientific">Heligmosomoides polygyrus</name>
    <name type="common">Parasitic roundworm</name>
    <dbReference type="NCBI Taxonomy" id="6339"/>
    <lineage>
        <taxon>Eukaryota</taxon>
        <taxon>Metazoa</taxon>
        <taxon>Ecdysozoa</taxon>
        <taxon>Nematoda</taxon>
        <taxon>Chromadorea</taxon>
        <taxon>Rhabditida</taxon>
        <taxon>Rhabditina</taxon>
        <taxon>Rhabditomorpha</taxon>
        <taxon>Strongyloidea</taxon>
        <taxon>Heligmosomidae</taxon>
        <taxon>Heligmosomoides</taxon>
    </lineage>
</organism>
<evidence type="ECO:0000313" key="2">
    <source>
        <dbReference type="Proteomes" id="UP000050761"/>
    </source>
</evidence>
<dbReference type="EMBL" id="UZAH01026244">
    <property type="protein sequence ID" value="VDO77673.1"/>
    <property type="molecule type" value="Genomic_DNA"/>
</dbReference>
<gene>
    <name evidence="1" type="ORF">HPBE_LOCUS8757</name>
</gene>